<sequence length="241" mass="24097">MPASPADSSPSSPVKATLPSPWAAVVRGDDDKEPTPPPPASSPSLATPDLALQRAPELLPSDDYREAAYDGNVGHGKAGRPAWKALPNGAIEASAGKDVDGMIGGGGGGSSGVMGDDVAWPALSLSTRASSKSLSSDSSASANLSKAQAEGSPSNAQGLVLPNSPQRLATNNSGSPKAAENSIIPQRRKPSRRSDAGAVTNSSSLSNSGAASNSGGSWQLPGGFNHPQLVPPMPPCFPSST</sequence>
<evidence type="ECO:0000313" key="2">
    <source>
        <dbReference type="Proteomes" id="UP001057402"/>
    </source>
</evidence>
<name>A0ACB9RAR8_9MYRT</name>
<gene>
    <name evidence="1" type="ORF">MLD38_012839</name>
</gene>
<protein>
    <submittedName>
        <fullName evidence="1">Uncharacterized protein</fullName>
    </submittedName>
</protein>
<evidence type="ECO:0000313" key="1">
    <source>
        <dbReference type="EMBL" id="KAI4374901.1"/>
    </source>
</evidence>
<keyword evidence="2" id="KW-1185">Reference proteome</keyword>
<proteinExistence type="predicted"/>
<reference evidence="2" key="1">
    <citation type="journal article" date="2023" name="Front. Plant Sci.">
        <title>Chromosomal-level genome assembly of Melastoma candidum provides insights into trichome evolution.</title>
        <authorList>
            <person name="Zhong Y."/>
            <person name="Wu W."/>
            <person name="Sun C."/>
            <person name="Zou P."/>
            <person name="Liu Y."/>
            <person name="Dai S."/>
            <person name="Zhou R."/>
        </authorList>
    </citation>
    <scope>NUCLEOTIDE SEQUENCE [LARGE SCALE GENOMIC DNA]</scope>
</reference>
<dbReference type="EMBL" id="CM042883">
    <property type="protein sequence ID" value="KAI4374901.1"/>
    <property type="molecule type" value="Genomic_DNA"/>
</dbReference>
<organism evidence="1 2">
    <name type="scientific">Melastoma candidum</name>
    <dbReference type="NCBI Taxonomy" id="119954"/>
    <lineage>
        <taxon>Eukaryota</taxon>
        <taxon>Viridiplantae</taxon>
        <taxon>Streptophyta</taxon>
        <taxon>Embryophyta</taxon>
        <taxon>Tracheophyta</taxon>
        <taxon>Spermatophyta</taxon>
        <taxon>Magnoliopsida</taxon>
        <taxon>eudicotyledons</taxon>
        <taxon>Gunneridae</taxon>
        <taxon>Pentapetalae</taxon>
        <taxon>rosids</taxon>
        <taxon>malvids</taxon>
        <taxon>Myrtales</taxon>
        <taxon>Melastomataceae</taxon>
        <taxon>Melastomatoideae</taxon>
        <taxon>Melastomateae</taxon>
        <taxon>Melastoma</taxon>
    </lineage>
</organism>
<comment type="caution">
    <text evidence="1">The sequence shown here is derived from an EMBL/GenBank/DDBJ whole genome shotgun (WGS) entry which is preliminary data.</text>
</comment>
<accession>A0ACB9RAR8</accession>
<dbReference type="Proteomes" id="UP001057402">
    <property type="component" value="Chromosome 4"/>
</dbReference>